<dbReference type="Proteomes" id="UP000324800">
    <property type="component" value="Unassembled WGS sequence"/>
</dbReference>
<feature type="region of interest" description="Disordered" evidence="1">
    <location>
        <begin position="38"/>
        <end position="63"/>
    </location>
</feature>
<evidence type="ECO:0000313" key="3">
    <source>
        <dbReference type="Proteomes" id="UP000324800"/>
    </source>
</evidence>
<dbReference type="AlphaFoldDB" id="A0A5J4TNS6"/>
<gene>
    <name evidence="2" type="ORF">EZS28_044369</name>
</gene>
<evidence type="ECO:0000313" key="2">
    <source>
        <dbReference type="EMBL" id="KAA6360104.1"/>
    </source>
</evidence>
<comment type="caution">
    <text evidence="2">The sequence shown here is derived from an EMBL/GenBank/DDBJ whole genome shotgun (WGS) entry which is preliminary data.</text>
</comment>
<evidence type="ECO:0000256" key="1">
    <source>
        <dbReference type="SAM" id="MobiDB-lite"/>
    </source>
</evidence>
<name>A0A5J4TNS6_9EUKA</name>
<feature type="non-terminal residue" evidence="2">
    <location>
        <position position="1"/>
    </location>
</feature>
<dbReference type="EMBL" id="SNRW01027419">
    <property type="protein sequence ID" value="KAA6360104.1"/>
    <property type="molecule type" value="Genomic_DNA"/>
</dbReference>
<feature type="non-terminal residue" evidence="2">
    <location>
        <position position="411"/>
    </location>
</feature>
<feature type="compositionally biased region" description="Basic and acidic residues" evidence="1">
    <location>
        <begin position="52"/>
        <end position="63"/>
    </location>
</feature>
<protein>
    <submittedName>
        <fullName evidence="2">Uncharacterized protein</fullName>
    </submittedName>
</protein>
<feature type="compositionally biased region" description="Polar residues" evidence="1">
    <location>
        <begin position="38"/>
        <end position="47"/>
    </location>
</feature>
<proteinExistence type="predicted"/>
<organism evidence="2 3">
    <name type="scientific">Streblomastix strix</name>
    <dbReference type="NCBI Taxonomy" id="222440"/>
    <lineage>
        <taxon>Eukaryota</taxon>
        <taxon>Metamonada</taxon>
        <taxon>Preaxostyla</taxon>
        <taxon>Oxymonadida</taxon>
        <taxon>Streblomastigidae</taxon>
        <taxon>Streblomastix</taxon>
    </lineage>
</organism>
<sequence>VVKWKRNGCYNSWEELGDLRTYVLGNLQPNNEFYAATSKLSSSSAPTPTRKIPREQPEQSRGEEYESVAEAIIIKITASVADMIKKKNAFKLENAFKVENEGISVLCVPLVSSSIQPAASVQVPQVNLNQLESLQSTSRELERSHRMTSCMQKMEVSIRARRKSRIAPDFSGFQNLRHGQFRQNVTRGCSGLSVISIRDQPFFSLVLSSSSFNPLKNRSRPDFEAELVKYKWMKQSVWKTAETKQKSDDEHSELYAKLMKTLIAAQGTTLNAIHSYLGNEPIGLLLLHIYKLLIWATDDGQKIKQKITVHNSDKDIVDGVTSPQDVRSDDSKKRIEEKYKAKLLENVQSLIMLITQQQQQQQRNNLNGGNRSRWQNHKGKPIKCLMFGDQRPDCSSEPKSDCIVSSSVNVP</sequence>
<accession>A0A5J4TNS6</accession>
<reference evidence="2 3" key="1">
    <citation type="submission" date="2019-03" db="EMBL/GenBank/DDBJ databases">
        <title>Single cell metagenomics reveals metabolic interactions within the superorganism composed of flagellate Streblomastix strix and complex community of Bacteroidetes bacteria on its surface.</title>
        <authorList>
            <person name="Treitli S.C."/>
            <person name="Kolisko M."/>
            <person name="Husnik F."/>
            <person name="Keeling P."/>
            <person name="Hampl V."/>
        </authorList>
    </citation>
    <scope>NUCLEOTIDE SEQUENCE [LARGE SCALE GENOMIC DNA]</scope>
    <source>
        <strain evidence="2">ST1C</strain>
    </source>
</reference>